<dbReference type="Proteomes" id="UP000029736">
    <property type="component" value="Unassembled WGS sequence"/>
</dbReference>
<feature type="transmembrane region" description="Helical" evidence="5">
    <location>
        <begin position="279"/>
        <end position="304"/>
    </location>
</feature>
<feature type="transmembrane region" description="Helical" evidence="5">
    <location>
        <begin position="41"/>
        <end position="64"/>
    </location>
</feature>
<dbReference type="AlphaFoldDB" id="A0A098S8L6"/>
<dbReference type="Pfam" id="PF13520">
    <property type="entry name" value="AA_permease_2"/>
    <property type="match status" value="1"/>
</dbReference>
<dbReference type="GO" id="GO:0016020">
    <property type="term" value="C:membrane"/>
    <property type="evidence" value="ECO:0007669"/>
    <property type="project" value="UniProtKB-SubCell"/>
</dbReference>
<reference evidence="6 7" key="1">
    <citation type="journal article" date="2014" name="Int. J. Syst. Evol. Microbiol.">
        <title>Phaeodactylibacter xiamenensis gen. nov., sp. nov., a member of the family Saprospiraceae isolated from the marine alga Phaeodactylum tricornutum.</title>
        <authorList>
            <person name="Chen Z.Jr."/>
            <person name="Lei X."/>
            <person name="Lai Q."/>
            <person name="Li Y."/>
            <person name="Zhang B."/>
            <person name="Zhang J."/>
            <person name="Zhang H."/>
            <person name="Yang L."/>
            <person name="Zheng W."/>
            <person name="Tian Y."/>
            <person name="Yu Z."/>
            <person name="Xu H.Jr."/>
            <person name="Zheng T."/>
        </authorList>
    </citation>
    <scope>NUCLEOTIDE SEQUENCE [LARGE SCALE GENOMIC DNA]</scope>
    <source>
        <strain evidence="6 7">KD52</strain>
    </source>
</reference>
<keyword evidence="3 5" id="KW-1133">Transmembrane helix</keyword>
<feature type="transmembrane region" description="Helical" evidence="5">
    <location>
        <begin position="414"/>
        <end position="431"/>
    </location>
</feature>
<dbReference type="OrthoDB" id="9810109at2"/>
<evidence type="ECO:0000256" key="4">
    <source>
        <dbReference type="ARBA" id="ARBA00023136"/>
    </source>
</evidence>
<feature type="transmembrane region" description="Helical" evidence="5">
    <location>
        <begin position="350"/>
        <end position="373"/>
    </location>
</feature>
<keyword evidence="7" id="KW-1185">Reference proteome</keyword>
<evidence type="ECO:0000313" key="7">
    <source>
        <dbReference type="Proteomes" id="UP000029736"/>
    </source>
</evidence>
<feature type="transmembrane region" description="Helical" evidence="5">
    <location>
        <begin position="85"/>
        <end position="110"/>
    </location>
</feature>
<sequence>MPGLDRKLTLYGLTMIAVGSCIGSGIFVTPYEVAAAVPHQGIILLVWILGGLIALTGALTFAELGGMFPTAGGVYVFLREAYGPFAGFLYGWTILLVINTGALAALGIALAEYLSFFYAFSASAKIGIAIGVIAGLTLFNLVGVSASQWLSNVFTGLKLLAIAGLIGLGFWFYDAQQVTFDPFTTHNLPDNILSASLLALVGVLWSFGGWHHASYLAGEAVEPQRTVPRAMVLGALIVTLTYVLVNIGYMLLLPVEAIAQTTRVAGDAAAVVLPAGGQIMTVAIAISIFGTIGIYTMSAPRIYFAMARDKVFFPQLAKVHPRFHTPAAAMLVQAAWAVLLLLFWGTFSDLITYVTFMDIAFMALAGGSIFYFRRKQPERDRVYRCWGYPLVPGIFVFISTAFVLNTLYQRPVQALAGLFMLGLGMAAFRFFRHK</sequence>
<dbReference type="PANTHER" id="PTHR11785:SF512">
    <property type="entry name" value="SOBREMESA, ISOFORM B"/>
    <property type="match status" value="1"/>
</dbReference>
<organism evidence="6 7">
    <name type="scientific">Phaeodactylibacter xiamenensis</name>
    <dbReference type="NCBI Taxonomy" id="1524460"/>
    <lineage>
        <taxon>Bacteria</taxon>
        <taxon>Pseudomonadati</taxon>
        <taxon>Bacteroidota</taxon>
        <taxon>Saprospiria</taxon>
        <taxon>Saprospirales</taxon>
        <taxon>Haliscomenobacteraceae</taxon>
        <taxon>Phaeodactylibacter</taxon>
    </lineage>
</organism>
<comment type="subcellular location">
    <subcellularLocation>
        <location evidence="1">Membrane</location>
        <topology evidence="1">Multi-pass membrane protein</topology>
    </subcellularLocation>
</comment>
<accession>A0A098S8L6</accession>
<feature type="transmembrane region" description="Helical" evidence="5">
    <location>
        <begin position="385"/>
        <end position="408"/>
    </location>
</feature>
<keyword evidence="4 5" id="KW-0472">Membrane</keyword>
<evidence type="ECO:0000256" key="3">
    <source>
        <dbReference type="ARBA" id="ARBA00022989"/>
    </source>
</evidence>
<dbReference type="GO" id="GO:0015179">
    <property type="term" value="F:L-amino acid transmembrane transporter activity"/>
    <property type="evidence" value="ECO:0007669"/>
    <property type="project" value="TreeGrafter"/>
</dbReference>
<proteinExistence type="predicted"/>
<dbReference type="InterPro" id="IPR002293">
    <property type="entry name" value="AA/rel_permease1"/>
</dbReference>
<evidence type="ECO:0008006" key="8">
    <source>
        <dbReference type="Google" id="ProtNLM"/>
    </source>
</evidence>
<comment type="caution">
    <text evidence="6">The sequence shown here is derived from an EMBL/GenBank/DDBJ whole genome shotgun (WGS) entry which is preliminary data.</text>
</comment>
<feature type="transmembrane region" description="Helical" evidence="5">
    <location>
        <begin position="230"/>
        <end position="252"/>
    </location>
</feature>
<feature type="transmembrane region" description="Helical" evidence="5">
    <location>
        <begin position="149"/>
        <end position="172"/>
    </location>
</feature>
<dbReference type="RefSeq" id="WP_044217947.1">
    <property type="nucleotide sequence ID" value="NZ_JBKAGJ010000006.1"/>
</dbReference>
<evidence type="ECO:0000256" key="1">
    <source>
        <dbReference type="ARBA" id="ARBA00004141"/>
    </source>
</evidence>
<evidence type="ECO:0000256" key="5">
    <source>
        <dbReference type="SAM" id="Phobius"/>
    </source>
</evidence>
<feature type="transmembrane region" description="Helical" evidence="5">
    <location>
        <begin position="9"/>
        <end position="29"/>
    </location>
</feature>
<gene>
    <name evidence="6" type="ORF">IX84_07080</name>
</gene>
<feature type="transmembrane region" description="Helical" evidence="5">
    <location>
        <begin position="192"/>
        <end position="210"/>
    </location>
</feature>
<dbReference type="STRING" id="1524460.IX84_07080"/>
<dbReference type="PANTHER" id="PTHR11785">
    <property type="entry name" value="AMINO ACID TRANSPORTER"/>
    <property type="match status" value="1"/>
</dbReference>
<dbReference type="PIRSF" id="PIRSF006060">
    <property type="entry name" value="AA_transporter"/>
    <property type="match status" value="1"/>
</dbReference>
<protein>
    <recommendedName>
        <fullName evidence="8">Amino acid permease</fullName>
    </recommendedName>
</protein>
<dbReference type="PROSITE" id="PS51257">
    <property type="entry name" value="PROKAR_LIPOPROTEIN"/>
    <property type="match status" value="1"/>
</dbReference>
<dbReference type="InterPro" id="IPR050598">
    <property type="entry name" value="AminoAcid_Transporter"/>
</dbReference>
<keyword evidence="2 5" id="KW-0812">Transmembrane</keyword>
<feature type="transmembrane region" description="Helical" evidence="5">
    <location>
        <begin position="116"/>
        <end position="142"/>
    </location>
</feature>
<evidence type="ECO:0000313" key="6">
    <source>
        <dbReference type="EMBL" id="KGE88451.1"/>
    </source>
</evidence>
<feature type="transmembrane region" description="Helical" evidence="5">
    <location>
        <begin position="325"/>
        <end position="344"/>
    </location>
</feature>
<name>A0A098S8L6_9BACT</name>
<dbReference type="Gene3D" id="1.20.1740.10">
    <property type="entry name" value="Amino acid/polyamine transporter I"/>
    <property type="match status" value="1"/>
</dbReference>
<dbReference type="EMBL" id="JPOS01000018">
    <property type="protein sequence ID" value="KGE88451.1"/>
    <property type="molecule type" value="Genomic_DNA"/>
</dbReference>
<evidence type="ECO:0000256" key="2">
    <source>
        <dbReference type="ARBA" id="ARBA00022692"/>
    </source>
</evidence>